<comment type="caution">
    <text evidence="8">The sequence shown here is derived from an EMBL/GenBank/DDBJ whole genome shotgun (WGS) entry which is preliminary data.</text>
</comment>
<protein>
    <recommendedName>
        <fullName evidence="7">UPF0761 membrane protein J2X19_000924</fullName>
    </recommendedName>
</protein>
<dbReference type="PANTHER" id="PTHR30213:SF0">
    <property type="entry name" value="UPF0761 MEMBRANE PROTEIN YIHY"/>
    <property type="match status" value="1"/>
</dbReference>
<comment type="caution">
    <text evidence="7">Lacks conserved residue(s) required for the propagation of feature annotation.</text>
</comment>
<gene>
    <name evidence="8" type="ORF">J2X19_000924</name>
</gene>
<accession>A0ABU2C4K4</accession>
<dbReference type="RefSeq" id="WP_310371091.1">
    <property type="nucleotide sequence ID" value="NZ_JAVDXT010000001.1"/>
</dbReference>
<dbReference type="InterPro" id="IPR023679">
    <property type="entry name" value="UPF0761_bac"/>
</dbReference>
<evidence type="ECO:0000256" key="6">
    <source>
        <dbReference type="ARBA" id="ARBA00023136"/>
    </source>
</evidence>
<evidence type="ECO:0000313" key="9">
    <source>
        <dbReference type="Proteomes" id="UP001180487"/>
    </source>
</evidence>
<dbReference type="NCBIfam" id="TIGR00765">
    <property type="entry name" value="yihY_not_rbn"/>
    <property type="match status" value="1"/>
</dbReference>
<evidence type="ECO:0000256" key="7">
    <source>
        <dbReference type="HAMAP-Rule" id="MF_00672"/>
    </source>
</evidence>
<dbReference type="HAMAP" id="MF_00672">
    <property type="entry name" value="UPF0761"/>
    <property type="match status" value="1"/>
</dbReference>
<feature type="transmembrane region" description="Helical" evidence="7">
    <location>
        <begin position="110"/>
        <end position="129"/>
    </location>
</feature>
<dbReference type="EMBL" id="JAVDXT010000001">
    <property type="protein sequence ID" value="MDR7376266.1"/>
    <property type="molecule type" value="Genomic_DNA"/>
</dbReference>
<keyword evidence="5 7" id="KW-1133">Transmembrane helix</keyword>
<feature type="transmembrane region" description="Helical" evidence="7">
    <location>
        <begin position="40"/>
        <end position="73"/>
    </location>
</feature>
<keyword evidence="9" id="KW-1185">Reference proteome</keyword>
<keyword evidence="4 7" id="KW-0812">Transmembrane</keyword>
<evidence type="ECO:0000256" key="1">
    <source>
        <dbReference type="ARBA" id="ARBA00004651"/>
    </source>
</evidence>
<feature type="transmembrane region" description="Helical" evidence="7">
    <location>
        <begin position="259"/>
        <end position="283"/>
    </location>
</feature>
<keyword evidence="6 7" id="KW-0472">Membrane</keyword>
<organism evidence="8 9">
    <name type="scientific">Rhodoferax ferrireducens</name>
    <dbReference type="NCBI Taxonomy" id="192843"/>
    <lineage>
        <taxon>Bacteria</taxon>
        <taxon>Pseudomonadati</taxon>
        <taxon>Pseudomonadota</taxon>
        <taxon>Betaproteobacteria</taxon>
        <taxon>Burkholderiales</taxon>
        <taxon>Comamonadaceae</taxon>
        <taxon>Rhodoferax</taxon>
    </lineage>
</organism>
<evidence type="ECO:0000256" key="4">
    <source>
        <dbReference type="ARBA" id="ARBA00022692"/>
    </source>
</evidence>
<name>A0ABU2C4K4_9BURK</name>
<sequence>MPLSLFALSQRFDLFLKDLSRFPWKTTAHTLRERFREDHLGLTASSLTFTTSLALVPFFTVALAIFTAFPMFAKVQVVLQKWLVQSLIPESIARQVQGYLTQFASQASKLGSVGLAIVLFTALALILTIDHTLNAIWRVRRARPLGQRVLIYWAAITLGPLLLGASLALTSYLVSSSQGVVDSLPGGVRLLFSLLQMALLATGMAALYRYVPNTRVKWSHAWAGGVFVALGIEAAKRLLTAYLAMVPTYSMVYGAFATLPILLVWIYLAWVVVLLGAVIAAYMPSLLQGVARRATTHGWPFLLAIEVLQQLHRARAAGDKGLSMPQLELAVQVDTLQLEPVLNVLAAMDWVGRLEELEPLDGSATVREPRWLLLVDPDRTLLLPLVEQLLLTPAPALENLWKNNDRRSMYLCDVL</sequence>
<comment type="subcellular location">
    <subcellularLocation>
        <location evidence="1 7">Cell membrane</location>
        <topology evidence="1 7">Multi-pass membrane protein</topology>
    </subcellularLocation>
</comment>
<feature type="transmembrane region" description="Helical" evidence="7">
    <location>
        <begin position="150"/>
        <end position="174"/>
    </location>
</feature>
<dbReference type="Pfam" id="PF03631">
    <property type="entry name" value="Virul_fac_BrkB"/>
    <property type="match status" value="1"/>
</dbReference>
<evidence type="ECO:0000256" key="2">
    <source>
        <dbReference type="ARBA" id="ARBA00022475"/>
    </source>
</evidence>
<proteinExistence type="inferred from homology"/>
<feature type="transmembrane region" description="Helical" evidence="7">
    <location>
        <begin position="186"/>
        <end position="208"/>
    </location>
</feature>
<evidence type="ECO:0000256" key="5">
    <source>
        <dbReference type="ARBA" id="ARBA00022989"/>
    </source>
</evidence>
<dbReference type="Proteomes" id="UP001180487">
    <property type="component" value="Unassembled WGS sequence"/>
</dbReference>
<keyword evidence="3" id="KW-0997">Cell inner membrane</keyword>
<keyword evidence="2 7" id="KW-1003">Cell membrane</keyword>
<dbReference type="InterPro" id="IPR017039">
    <property type="entry name" value="Virul_fac_BrkB"/>
</dbReference>
<dbReference type="PANTHER" id="PTHR30213">
    <property type="entry name" value="INNER MEMBRANE PROTEIN YHJD"/>
    <property type="match status" value="1"/>
</dbReference>
<reference evidence="8 9" key="1">
    <citation type="submission" date="2023-07" db="EMBL/GenBank/DDBJ databases">
        <title>Sorghum-associated microbial communities from plants grown in Nebraska, USA.</title>
        <authorList>
            <person name="Schachtman D."/>
        </authorList>
    </citation>
    <scope>NUCLEOTIDE SEQUENCE [LARGE SCALE GENOMIC DNA]</scope>
    <source>
        <strain evidence="8 9">BE313</strain>
    </source>
</reference>
<evidence type="ECO:0000313" key="8">
    <source>
        <dbReference type="EMBL" id="MDR7376266.1"/>
    </source>
</evidence>
<evidence type="ECO:0000256" key="3">
    <source>
        <dbReference type="ARBA" id="ARBA00022519"/>
    </source>
</evidence>
<comment type="similarity">
    <text evidence="7">Belongs to the UPF0761 family.</text>
</comment>